<dbReference type="GeneID" id="101641402"/>
<dbReference type="InterPro" id="IPR011500">
    <property type="entry name" value="GPCR_3_9-Cys_dom"/>
</dbReference>
<keyword evidence="19" id="KW-1185">Reference proteome</keyword>
<sequence length="755" mass="84485">MALLIIQITCLVIILATSQPCQTPDDLVAATSPGHIMIGGLFAIHEKMMSSEDYPRRPQIQKCVGFEISIFLQTLAMIHSIEMINNSTLLSGVKLGYEIYDTCTEVTVAMAAALRFLSKLNCSREVVELKCDYSSYMPRVKAVIGAGYSEITMAVSRMLNLQLIPQVSYESTAEILSDKVRFPSFLRTVPSDYYQTKAIAHLIQKSGWNWIGMITTDDDYGRLALSTFAIQAAANNVCIAFKEVFPAFLSDNTIEGRINQTLEKIIAEAQLLDVLKNLTFTDGNNSFHFDANGDLNIGYDVLLWKEIETDGRMMITKMAEYDLQKDVFIFKDQETKNEFRNLKQVQSRCSQECSPGEMKKTTRSQHTCCYECVNCPENHYTNQTDMDHCLVCNNETHWAPGRSTTCYEKEVEFLSWSDPLAILLLGLALLGILFVLAIGILFTRNLNTPVVKSSGGLAVCYVMLLCHFLNFVSTGFFVGEPQSFTCQTRQTLFGVSLTLCISCILTKSLKILLAFSFDPKLQILLKCLYKPIPIIFTCTGIQVVICTLWLTLAAPVVEENVSLPRVIILECEEGSIVAFGTMLGYIAFLAFICFIFAFKGRKLPENYNEAKFITFGMLIYFIAWITFIPVYANTFGKYLPAVEVIVILISNYGILCCTFFPKCYVLLWKQEINTKSAFLQMVYSYSSHSASSIAVSHASLDATNSNTTGSNPSSDSKSTASQKSKGLQAHVFADRYREKSLRVPKPLPRKRISSI</sequence>
<dbReference type="PROSITE" id="PS00980">
    <property type="entry name" value="G_PROTEIN_RECEP_F3_2"/>
    <property type="match status" value="1"/>
</dbReference>
<feature type="transmembrane region" description="Helical" evidence="16">
    <location>
        <begin position="610"/>
        <end position="632"/>
    </location>
</feature>
<dbReference type="Proteomes" id="UP000694863">
    <property type="component" value="Unplaced"/>
</dbReference>
<feature type="domain" description="G-protein coupled receptors family 3 profile" evidence="18">
    <location>
        <begin position="420"/>
        <end position="682"/>
    </location>
</feature>
<evidence type="ECO:0000313" key="20">
    <source>
        <dbReference type="RefSeq" id="XP_012859965.1"/>
    </source>
</evidence>
<evidence type="ECO:0000256" key="15">
    <source>
        <dbReference type="SAM" id="MobiDB-lite"/>
    </source>
</evidence>
<keyword evidence="7 16" id="KW-1133">Transmembrane helix</keyword>
<feature type="transmembrane region" description="Helical" evidence="16">
    <location>
        <begin position="491"/>
        <end position="513"/>
    </location>
</feature>
<comment type="subunit">
    <text evidence="3">Homodimer; disulfide-linked.</text>
</comment>
<accession>A0ABM0ZQ99</accession>
<dbReference type="Pfam" id="PF00003">
    <property type="entry name" value="7tm_3"/>
    <property type="match status" value="1"/>
</dbReference>
<dbReference type="Pfam" id="PF01094">
    <property type="entry name" value="ANF_receptor"/>
    <property type="match status" value="1"/>
</dbReference>
<proteinExistence type="inferred from homology"/>
<evidence type="ECO:0000256" key="17">
    <source>
        <dbReference type="SAM" id="SignalP"/>
    </source>
</evidence>
<evidence type="ECO:0000256" key="2">
    <source>
        <dbReference type="ARBA" id="ARBA00007242"/>
    </source>
</evidence>
<dbReference type="PANTHER" id="PTHR24061:SF5">
    <property type="entry name" value="G-PROTEIN COUPLED RECEPTOR FAMILY C GROUP 6 MEMBER A"/>
    <property type="match status" value="1"/>
</dbReference>
<comment type="subcellular location">
    <subcellularLocation>
        <location evidence="1">Cell membrane</location>
        <topology evidence="1">Multi-pass membrane protein</topology>
    </subcellularLocation>
</comment>
<dbReference type="Gene3D" id="3.40.50.2300">
    <property type="match status" value="2"/>
</dbReference>
<evidence type="ECO:0000256" key="8">
    <source>
        <dbReference type="ARBA" id="ARBA00023040"/>
    </source>
</evidence>
<dbReference type="PANTHER" id="PTHR24061">
    <property type="entry name" value="CALCIUM-SENSING RECEPTOR-RELATED"/>
    <property type="match status" value="1"/>
</dbReference>
<protein>
    <recommendedName>
        <fullName evidence="14">G-protein coupled receptor family C group 6 member A</fullName>
    </recommendedName>
</protein>
<dbReference type="Pfam" id="PF07562">
    <property type="entry name" value="NCD3G"/>
    <property type="match status" value="1"/>
</dbReference>
<feature type="transmembrane region" description="Helical" evidence="16">
    <location>
        <begin position="534"/>
        <end position="556"/>
    </location>
</feature>
<feature type="transmembrane region" description="Helical" evidence="16">
    <location>
        <begin position="638"/>
        <end position="660"/>
    </location>
</feature>
<dbReference type="InterPro" id="IPR017978">
    <property type="entry name" value="GPCR_3_C"/>
</dbReference>
<feature type="transmembrane region" description="Helical" evidence="16">
    <location>
        <begin position="576"/>
        <end position="598"/>
    </location>
</feature>
<dbReference type="InterPro" id="IPR028082">
    <property type="entry name" value="Peripla_BP_I"/>
</dbReference>
<evidence type="ECO:0000256" key="16">
    <source>
        <dbReference type="SAM" id="Phobius"/>
    </source>
</evidence>
<reference evidence="20" key="1">
    <citation type="submission" date="2025-08" db="UniProtKB">
        <authorList>
            <consortium name="RefSeq"/>
        </authorList>
    </citation>
    <scope>IDENTIFICATION</scope>
</reference>
<dbReference type="SUPFAM" id="SSF53822">
    <property type="entry name" value="Periplasmic binding protein-like I"/>
    <property type="match status" value="1"/>
</dbReference>
<organism evidence="19 20">
    <name type="scientific">Echinops telfairi</name>
    <name type="common">Lesser hedgehog tenrec</name>
    <dbReference type="NCBI Taxonomy" id="9371"/>
    <lineage>
        <taxon>Eukaryota</taxon>
        <taxon>Metazoa</taxon>
        <taxon>Chordata</taxon>
        <taxon>Craniata</taxon>
        <taxon>Vertebrata</taxon>
        <taxon>Euteleostomi</taxon>
        <taxon>Mammalia</taxon>
        <taxon>Eutheria</taxon>
        <taxon>Afrotheria</taxon>
        <taxon>Tenrecidae</taxon>
        <taxon>Tenrecinae</taxon>
        <taxon>Echinops</taxon>
    </lineage>
</organism>
<feature type="chain" id="PRO_5046685856" description="G-protein coupled receptor family C group 6 member A" evidence="17">
    <location>
        <begin position="19"/>
        <end position="755"/>
    </location>
</feature>
<feature type="signal peptide" evidence="17">
    <location>
        <begin position="1"/>
        <end position="18"/>
    </location>
</feature>
<evidence type="ECO:0000256" key="11">
    <source>
        <dbReference type="ARBA" id="ARBA00023170"/>
    </source>
</evidence>
<keyword evidence="13" id="KW-0807">Transducer</keyword>
<feature type="region of interest" description="Disordered" evidence="15">
    <location>
        <begin position="704"/>
        <end position="755"/>
    </location>
</feature>
<keyword evidence="8" id="KW-0297">G-protein coupled receptor</keyword>
<evidence type="ECO:0000256" key="1">
    <source>
        <dbReference type="ARBA" id="ARBA00004651"/>
    </source>
</evidence>
<keyword evidence="10" id="KW-1015">Disulfide bond</keyword>
<evidence type="ECO:0000256" key="5">
    <source>
        <dbReference type="ARBA" id="ARBA00022692"/>
    </source>
</evidence>
<feature type="compositionally biased region" description="Low complexity" evidence="15">
    <location>
        <begin position="704"/>
        <end position="725"/>
    </location>
</feature>
<dbReference type="Gene3D" id="2.10.50.30">
    <property type="entry name" value="GPCR, family 3, nine cysteines domain"/>
    <property type="match status" value="1"/>
</dbReference>
<keyword evidence="5 16" id="KW-0812">Transmembrane</keyword>
<evidence type="ECO:0000313" key="19">
    <source>
        <dbReference type="Proteomes" id="UP000694863"/>
    </source>
</evidence>
<evidence type="ECO:0000256" key="14">
    <source>
        <dbReference type="ARBA" id="ARBA00039774"/>
    </source>
</evidence>
<keyword evidence="6 17" id="KW-0732">Signal</keyword>
<dbReference type="InterPro" id="IPR000068">
    <property type="entry name" value="GPCR_3_Ca_sens_rcpt-rel"/>
</dbReference>
<keyword evidence="4" id="KW-1003">Cell membrane</keyword>
<feature type="transmembrane region" description="Helical" evidence="16">
    <location>
        <begin position="420"/>
        <end position="443"/>
    </location>
</feature>
<keyword evidence="9 16" id="KW-0472">Membrane</keyword>
<dbReference type="PRINTS" id="PR00248">
    <property type="entry name" value="GPCRMGR"/>
</dbReference>
<evidence type="ECO:0000256" key="6">
    <source>
        <dbReference type="ARBA" id="ARBA00022729"/>
    </source>
</evidence>
<feature type="transmembrane region" description="Helical" evidence="16">
    <location>
        <begin position="455"/>
        <end position="479"/>
    </location>
</feature>
<evidence type="ECO:0000256" key="10">
    <source>
        <dbReference type="ARBA" id="ARBA00023157"/>
    </source>
</evidence>
<evidence type="ECO:0000256" key="7">
    <source>
        <dbReference type="ARBA" id="ARBA00022989"/>
    </source>
</evidence>
<dbReference type="InterPro" id="IPR017979">
    <property type="entry name" value="GPCR_3_CS"/>
</dbReference>
<dbReference type="InterPro" id="IPR001828">
    <property type="entry name" value="ANF_lig-bd_rcpt"/>
</dbReference>
<evidence type="ECO:0000256" key="12">
    <source>
        <dbReference type="ARBA" id="ARBA00023180"/>
    </source>
</evidence>
<feature type="compositionally biased region" description="Basic and acidic residues" evidence="15">
    <location>
        <begin position="732"/>
        <end position="741"/>
    </location>
</feature>
<comment type="similarity">
    <text evidence="2">Belongs to the G-protein coupled receptor 3 family.</text>
</comment>
<dbReference type="PROSITE" id="PS50259">
    <property type="entry name" value="G_PROTEIN_RECEP_F3_4"/>
    <property type="match status" value="1"/>
</dbReference>
<keyword evidence="11 20" id="KW-0675">Receptor</keyword>
<evidence type="ECO:0000259" key="18">
    <source>
        <dbReference type="PROSITE" id="PS50259"/>
    </source>
</evidence>
<dbReference type="InterPro" id="IPR000337">
    <property type="entry name" value="GPCR_3"/>
</dbReference>
<name>A0ABM0ZQ99_ECHTE</name>
<evidence type="ECO:0000256" key="9">
    <source>
        <dbReference type="ARBA" id="ARBA00023136"/>
    </source>
</evidence>
<evidence type="ECO:0000256" key="13">
    <source>
        <dbReference type="ARBA" id="ARBA00023224"/>
    </source>
</evidence>
<dbReference type="InterPro" id="IPR038550">
    <property type="entry name" value="GPCR_3_9-Cys_sf"/>
</dbReference>
<gene>
    <name evidence="20" type="primary">GPRC6A</name>
</gene>
<evidence type="ECO:0000256" key="3">
    <source>
        <dbReference type="ARBA" id="ARBA00011748"/>
    </source>
</evidence>
<evidence type="ECO:0000256" key="4">
    <source>
        <dbReference type="ARBA" id="ARBA00022475"/>
    </source>
</evidence>
<dbReference type="RefSeq" id="XP_012859965.1">
    <property type="nucleotide sequence ID" value="XM_013004511.2"/>
</dbReference>
<keyword evidence="12" id="KW-0325">Glycoprotein</keyword>